<dbReference type="EMBL" id="FOXS01000006">
    <property type="protein sequence ID" value="SFQ74534.1"/>
    <property type="molecule type" value="Genomic_DNA"/>
</dbReference>
<keyword evidence="1" id="KW-0812">Transmembrane</keyword>
<accession>A0A1I6B0P0</accession>
<name>A0A1I6B0P0_HYMAR</name>
<gene>
    <name evidence="2" type="ORF">SAMN04515668_4137</name>
</gene>
<feature type="transmembrane region" description="Helical" evidence="1">
    <location>
        <begin position="19"/>
        <end position="36"/>
    </location>
</feature>
<protein>
    <recommendedName>
        <fullName evidence="4">Coenzyme Q (Ubiquinone) biosynthesis protein Coq4</fullName>
    </recommendedName>
</protein>
<dbReference type="OrthoDB" id="876994at2"/>
<keyword evidence="1" id="KW-1133">Transmembrane helix</keyword>
<evidence type="ECO:0000313" key="2">
    <source>
        <dbReference type="EMBL" id="SFQ74534.1"/>
    </source>
</evidence>
<keyword evidence="3" id="KW-1185">Reference proteome</keyword>
<organism evidence="2 3">
    <name type="scientific">Hymenobacter arizonensis</name>
    <name type="common">Siccationidurans arizonensis</name>
    <dbReference type="NCBI Taxonomy" id="1227077"/>
    <lineage>
        <taxon>Bacteria</taxon>
        <taxon>Pseudomonadati</taxon>
        <taxon>Bacteroidota</taxon>
        <taxon>Cytophagia</taxon>
        <taxon>Cytophagales</taxon>
        <taxon>Hymenobacteraceae</taxon>
        <taxon>Hymenobacter</taxon>
    </lineage>
</organism>
<dbReference type="RefSeq" id="WP_092677752.1">
    <property type="nucleotide sequence ID" value="NZ_FOXS01000006.1"/>
</dbReference>
<dbReference type="STRING" id="1227077.SAMN04515668_4137"/>
<sequence>MHKDSPVALNAYQRLVRKIVAHAETSFLIPLFWWFYGARPSATPMLYLSGLPVGTLGRAVADGLHCHGFQLIPNYENHDLKHALLGYGMTPEEELRMQAFMLGNGNRSPTCFGALLFAVLMPELWANLLVHYRQGKLVSPVFRWSLVDYAAKDLENLRQEIGLYAARNQQKVRILQPLVASAVSIS</sequence>
<proteinExistence type="predicted"/>
<dbReference type="AlphaFoldDB" id="A0A1I6B0P0"/>
<dbReference type="Proteomes" id="UP000199029">
    <property type="component" value="Unassembled WGS sequence"/>
</dbReference>
<keyword evidence="1" id="KW-0472">Membrane</keyword>
<evidence type="ECO:0000256" key="1">
    <source>
        <dbReference type="SAM" id="Phobius"/>
    </source>
</evidence>
<reference evidence="3" key="1">
    <citation type="submission" date="2016-10" db="EMBL/GenBank/DDBJ databases">
        <authorList>
            <person name="Varghese N."/>
            <person name="Submissions S."/>
        </authorList>
    </citation>
    <scope>NUCLEOTIDE SEQUENCE [LARGE SCALE GENOMIC DNA]</scope>
    <source>
        <strain evidence="3">OR362-8,ATCC BAA-1266,JCM 13504</strain>
    </source>
</reference>
<evidence type="ECO:0000313" key="3">
    <source>
        <dbReference type="Proteomes" id="UP000199029"/>
    </source>
</evidence>
<evidence type="ECO:0008006" key="4">
    <source>
        <dbReference type="Google" id="ProtNLM"/>
    </source>
</evidence>